<sequence>MFPNPCTNYDQIIFLNRWECTKLNESRCSSHTEWCVVRDNPIRELEHSSTAFGHSSFRYSAFRGTAILVQEFECKLKMPLDQQISAFRSNDAILRSRALNVYNRLV</sequence>
<dbReference type="AlphaFoldDB" id="A0A212FDJ5"/>
<evidence type="ECO:0000313" key="2">
    <source>
        <dbReference type="Proteomes" id="UP000007151"/>
    </source>
</evidence>
<name>A0A212FDJ5_DANPL</name>
<organism evidence="1 2">
    <name type="scientific">Danaus plexippus plexippus</name>
    <dbReference type="NCBI Taxonomy" id="278856"/>
    <lineage>
        <taxon>Eukaryota</taxon>
        <taxon>Metazoa</taxon>
        <taxon>Ecdysozoa</taxon>
        <taxon>Arthropoda</taxon>
        <taxon>Hexapoda</taxon>
        <taxon>Insecta</taxon>
        <taxon>Pterygota</taxon>
        <taxon>Neoptera</taxon>
        <taxon>Endopterygota</taxon>
        <taxon>Lepidoptera</taxon>
        <taxon>Glossata</taxon>
        <taxon>Ditrysia</taxon>
        <taxon>Papilionoidea</taxon>
        <taxon>Nymphalidae</taxon>
        <taxon>Danainae</taxon>
        <taxon>Danaini</taxon>
        <taxon>Danaina</taxon>
        <taxon>Danaus</taxon>
        <taxon>Danaus</taxon>
    </lineage>
</organism>
<reference evidence="1 2" key="1">
    <citation type="journal article" date="2011" name="Cell">
        <title>The monarch butterfly genome yields insights into long-distance migration.</title>
        <authorList>
            <person name="Zhan S."/>
            <person name="Merlin C."/>
            <person name="Boore J.L."/>
            <person name="Reppert S.M."/>
        </authorList>
    </citation>
    <scope>NUCLEOTIDE SEQUENCE [LARGE SCALE GENOMIC DNA]</scope>
    <source>
        <strain evidence="1">F-2</strain>
    </source>
</reference>
<dbReference type="KEGG" id="dpl:KGM_213442"/>
<dbReference type="EMBL" id="AGBW02009056">
    <property type="protein sequence ID" value="OWR51783.1"/>
    <property type="molecule type" value="Genomic_DNA"/>
</dbReference>
<proteinExistence type="predicted"/>
<protein>
    <submittedName>
        <fullName evidence="1">Uncharacterized protein</fullName>
    </submittedName>
</protein>
<gene>
    <name evidence="1" type="ORF">KGM_213442</name>
</gene>
<evidence type="ECO:0000313" key="1">
    <source>
        <dbReference type="EMBL" id="OWR51783.1"/>
    </source>
</evidence>
<comment type="caution">
    <text evidence="1">The sequence shown here is derived from an EMBL/GenBank/DDBJ whole genome shotgun (WGS) entry which is preliminary data.</text>
</comment>
<dbReference type="InParanoid" id="A0A212FDJ5"/>
<accession>A0A212FDJ5</accession>
<keyword evidence="2" id="KW-1185">Reference proteome</keyword>
<dbReference type="Proteomes" id="UP000007151">
    <property type="component" value="Unassembled WGS sequence"/>
</dbReference>